<dbReference type="RefSeq" id="WP_253770690.1">
    <property type="nucleotide sequence ID" value="NZ_BAAAVE010000004.1"/>
</dbReference>
<name>A0ABT1K1Q8_9ACTN</name>
<proteinExistence type="predicted"/>
<evidence type="ECO:0000313" key="2">
    <source>
        <dbReference type="Proteomes" id="UP001320766"/>
    </source>
</evidence>
<protein>
    <submittedName>
        <fullName evidence="1">Uncharacterized protein</fullName>
    </submittedName>
</protein>
<evidence type="ECO:0000313" key="1">
    <source>
        <dbReference type="EMBL" id="MCP2347607.1"/>
    </source>
</evidence>
<organism evidence="1 2">
    <name type="scientific">Nonomuraea roseoviolacea subsp. carminata</name>
    <dbReference type="NCBI Taxonomy" id="160689"/>
    <lineage>
        <taxon>Bacteria</taxon>
        <taxon>Bacillati</taxon>
        <taxon>Actinomycetota</taxon>
        <taxon>Actinomycetes</taxon>
        <taxon>Streptosporangiales</taxon>
        <taxon>Streptosporangiaceae</taxon>
        <taxon>Nonomuraea</taxon>
    </lineage>
</organism>
<dbReference type="Proteomes" id="UP001320766">
    <property type="component" value="Unassembled WGS sequence"/>
</dbReference>
<accession>A0ABT1K1Q8</accession>
<comment type="caution">
    <text evidence="1">The sequence shown here is derived from an EMBL/GenBank/DDBJ whole genome shotgun (WGS) entry which is preliminary data.</text>
</comment>
<sequence length="117" mass="13869">MLKRKWYAEDTFARRERLSPNVQVSPGGFEEYLREEMGLQVRAMPPFRCVRYDVQCESMATGHIYGIFLDHCSLLAAPDVVLSQCEVEYRRSRSCWTTTRTRWWRRWTVSEAGSRII</sequence>
<reference evidence="1 2" key="1">
    <citation type="submission" date="2022-06" db="EMBL/GenBank/DDBJ databases">
        <title>Sequencing the genomes of 1000 actinobacteria strains.</title>
        <authorList>
            <person name="Klenk H.-P."/>
        </authorList>
    </citation>
    <scope>NUCLEOTIDE SEQUENCE [LARGE SCALE GENOMIC DNA]</scope>
    <source>
        <strain evidence="1 2">DSM 44170</strain>
    </source>
</reference>
<keyword evidence="2" id="KW-1185">Reference proteome</keyword>
<dbReference type="EMBL" id="JAMZEC010000001">
    <property type="protein sequence ID" value="MCP2347607.1"/>
    <property type="molecule type" value="Genomic_DNA"/>
</dbReference>
<gene>
    <name evidence="1" type="ORF">HD595_003729</name>
</gene>